<protein>
    <submittedName>
        <fullName evidence="1">Uncharacterized protein</fullName>
    </submittedName>
</protein>
<dbReference type="EMBL" id="JACHLK010000011">
    <property type="protein sequence ID" value="MBB6562234.1"/>
    <property type="molecule type" value="Genomic_DNA"/>
</dbReference>
<dbReference type="RefSeq" id="WP_184862029.1">
    <property type="nucleotide sequence ID" value="NZ_JACHLK010000011.1"/>
</dbReference>
<keyword evidence="2" id="KW-1185">Reference proteome</keyword>
<dbReference type="Proteomes" id="UP000575083">
    <property type="component" value="Unassembled WGS sequence"/>
</dbReference>
<reference evidence="1 2" key="1">
    <citation type="submission" date="2020-08" db="EMBL/GenBank/DDBJ databases">
        <title>Functional genomics of gut bacteria from endangered species of beetles.</title>
        <authorList>
            <person name="Carlos-Shanley C."/>
        </authorList>
    </citation>
    <scope>NUCLEOTIDE SEQUENCE [LARGE SCALE GENOMIC DNA]</scope>
    <source>
        <strain evidence="1 2">S00198</strain>
    </source>
</reference>
<comment type="caution">
    <text evidence="1">The sequence shown here is derived from an EMBL/GenBank/DDBJ whole genome shotgun (WGS) entry which is preliminary data.</text>
</comment>
<name>A0A7X0PIK0_9BURK</name>
<sequence>MTTATPERCAALRTALLGLHRHLIELERREYEKLHGRQSAGEFLQVMAYAESMRWLEPLSRLIVMLDEALEPGNADATEAPQVVAGRVREMLKLEASAEADFSSHYQRHFHTSPELAMAHAAVIRALG</sequence>
<proteinExistence type="predicted"/>
<dbReference type="AlphaFoldDB" id="A0A7X0PIK0"/>
<evidence type="ECO:0000313" key="1">
    <source>
        <dbReference type="EMBL" id="MBB6562234.1"/>
    </source>
</evidence>
<gene>
    <name evidence="1" type="ORF">HNP48_004943</name>
</gene>
<organism evidence="1 2">
    <name type="scientific">Acidovorax soli</name>
    <dbReference type="NCBI Taxonomy" id="592050"/>
    <lineage>
        <taxon>Bacteria</taxon>
        <taxon>Pseudomonadati</taxon>
        <taxon>Pseudomonadota</taxon>
        <taxon>Betaproteobacteria</taxon>
        <taxon>Burkholderiales</taxon>
        <taxon>Comamonadaceae</taxon>
        <taxon>Acidovorax</taxon>
    </lineage>
</organism>
<accession>A0A7X0PIK0</accession>
<evidence type="ECO:0000313" key="2">
    <source>
        <dbReference type="Proteomes" id="UP000575083"/>
    </source>
</evidence>